<dbReference type="InterPro" id="IPR013096">
    <property type="entry name" value="Cupin_2"/>
</dbReference>
<keyword evidence="1" id="KW-0479">Metal-binding</keyword>
<evidence type="ECO:0000259" key="2">
    <source>
        <dbReference type="Pfam" id="PF07883"/>
    </source>
</evidence>
<comment type="caution">
    <text evidence="3">The sequence shown here is derived from an EMBL/GenBank/DDBJ whole genome shotgun (WGS) entry which is preliminary data.</text>
</comment>
<feature type="domain" description="Cupin type-2" evidence="2">
    <location>
        <begin position="45"/>
        <end position="116"/>
    </location>
</feature>
<dbReference type="PANTHER" id="PTHR35848">
    <property type="entry name" value="OXALATE-BINDING PROTEIN"/>
    <property type="match status" value="1"/>
</dbReference>
<accession>A0ABT3H9W2</accession>
<evidence type="ECO:0000313" key="3">
    <source>
        <dbReference type="EMBL" id="MCW2307081.1"/>
    </source>
</evidence>
<dbReference type="EMBL" id="JAOQNS010000003">
    <property type="protein sequence ID" value="MCW2307081.1"/>
    <property type="molecule type" value="Genomic_DNA"/>
</dbReference>
<dbReference type="CDD" id="cd02224">
    <property type="entry name" value="cupin_SPO2919-like"/>
    <property type="match status" value="1"/>
</dbReference>
<dbReference type="InterPro" id="IPR051610">
    <property type="entry name" value="GPI/OXD"/>
</dbReference>
<evidence type="ECO:0000256" key="1">
    <source>
        <dbReference type="ARBA" id="ARBA00022723"/>
    </source>
</evidence>
<proteinExistence type="predicted"/>
<name>A0ABT3H9W2_9HYPH</name>
<reference evidence="4" key="1">
    <citation type="submission" date="2023-07" db="EMBL/GenBank/DDBJ databases">
        <title>Genome sequencing of Purple Non-Sulfur Bacteria from various extreme environments.</title>
        <authorList>
            <person name="Mayer M."/>
        </authorList>
    </citation>
    <scope>NUCLEOTIDE SEQUENCE [LARGE SCALE GENOMIC DNA]</scope>
    <source>
        <strain evidence="4">DSM 17935</strain>
    </source>
</reference>
<dbReference type="Pfam" id="PF07883">
    <property type="entry name" value="Cupin_2"/>
    <property type="match status" value="1"/>
</dbReference>
<dbReference type="SUPFAM" id="SSF51182">
    <property type="entry name" value="RmlC-like cupins"/>
    <property type="match status" value="1"/>
</dbReference>
<sequence>MPKIDVVKVPALPTDFSGALGKLLGGRTRARLGDAAGLTQFGVNLCRVDPGARSSLNHWHENEDEFVFVLAGDVVLVEGGIETPLGPGDAAGFKAGTGVGHHIENRGAEEAVMLEVGTRAIGERCHYPEHDLIVEIVNGTDRVLHRDGSPYSDATAKPVD</sequence>
<keyword evidence="4" id="KW-1185">Reference proteome</keyword>
<dbReference type="InterPro" id="IPR011051">
    <property type="entry name" value="RmlC_Cupin_sf"/>
</dbReference>
<dbReference type="Proteomes" id="UP001209755">
    <property type="component" value="Unassembled WGS sequence"/>
</dbReference>
<dbReference type="Gene3D" id="2.60.120.10">
    <property type="entry name" value="Jelly Rolls"/>
    <property type="match status" value="1"/>
</dbReference>
<protein>
    <submittedName>
        <fullName evidence="3">Cupin superfamily protein</fullName>
    </submittedName>
</protein>
<evidence type="ECO:0000313" key="4">
    <source>
        <dbReference type="Proteomes" id="UP001209755"/>
    </source>
</evidence>
<dbReference type="InterPro" id="IPR014710">
    <property type="entry name" value="RmlC-like_jellyroll"/>
</dbReference>
<gene>
    <name evidence="3" type="ORF">M2319_001403</name>
</gene>
<organism evidence="3 4">
    <name type="scientific">Rhodobium gokarnense</name>
    <dbReference type="NCBI Taxonomy" id="364296"/>
    <lineage>
        <taxon>Bacteria</taxon>
        <taxon>Pseudomonadati</taxon>
        <taxon>Pseudomonadota</taxon>
        <taxon>Alphaproteobacteria</taxon>
        <taxon>Hyphomicrobiales</taxon>
        <taxon>Rhodobiaceae</taxon>
        <taxon>Rhodobium</taxon>
    </lineage>
</organism>
<dbReference type="PANTHER" id="PTHR35848:SF9">
    <property type="entry name" value="SLL1358 PROTEIN"/>
    <property type="match status" value="1"/>
</dbReference>
<dbReference type="RefSeq" id="WP_264600731.1">
    <property type="nucleotide sequence ID" value="NZ_JAOQNS010000003.1"/>
</dbReference>